<feature type="compositionally biased region" description="Polar residues" evidence="1">
    <location>
        <begin position="342"/>
        <end position="352"/>
    </location>
</feature>
<dbReference type="Gene3D" id="3.30.1370.50">
    <property type="entry name" value="R3H-like domain"/>
    <property type="match status" value="1"/>
</dbReference>
<feature type="compositionally biased region" description="Acidic residues" evidence="1">
    <location>
        <begin position="477"/>
        <end position="497"/>
    </location>
</feature>
<feature type="compositionally biased region" description="Basic and acidic residues" evidence="1">
    <location>
        <begin position="361"/>
        <end position="373"/>
    </location>
</feature>
<feature type="compositionally biased region" description="Basic and acidic residues" evidence="1">
    <location>
        <begin position="512"/>
        <end position="524"/>
    </location>
</feature>
<dbReference type="SMART" id="SM00443">
    <property type="entry name" value="G_patch"/>
    <property type="match status" value="1"/>
</dbReference>
<proteinExistence type="predicted"/>
<feature type="compositionally biased region" description="Basic residues" evidence="1">
    <location>
        <begin position="1"/>
        <end position="19"/>
    </location>
</feature>
<evidence type="ECO:0000313" key="4">
    <source>
        <dbReference type="EMBL" id="KAK4497385.1"/>
    </source>
</evidence>
<dbReference type="Pfam" id="PF01585">
    <property type="entry name" value="G-patch"/>
    <property type="match status" value="1"/>
</dbReference>
<feature type="region of interest" description="Disordered" evidence="1">
    <location>
        <begin position="85"/>
        <end position="125"/>
    </location>
</feature>
<dbReference type="InterPro" id="IPR001374">
    <property type="entry name" value="R3H_dom"/>
</dbReference>
<feature type="region of interest" description="Disordered" evidence="1">
    <location>
        <begin position="586"/>
        <end position="607"/>
    </location>
</feature>
<dbReference type="PANTHER" id="PTHR14195">
    <property type="entry name" value="G PATCH DOMAIN CONTAINING PROTEIN 2"/>
    <property type="match status" value="1"/>
</dbReference>
<comment type="caution">
    <text evidence="4">The sequence shown here is derived from an EMBL/GenBank/DDBJ whole genome shotgun (WGS) entry which is preliminary data.</text>
</comment>
<dbReference type="PROSITE" id="PS50174">
    <property type="entry name" value="G_PATCH"/>
    <property type="match status" value="1"/>
</dbReference>
<organism evidence="4 5">
    <name type="scientific">Zasmidium cellare</name>
    <name type="common">Wine cellar mold</name>
    <name type="synonym">Racodium cellare</name>
    <dbReference type="NCBI Taxonomy" id="395010"/>
    <lineage>
        <taxon>Eukaryota</taxon>
        <taxon>Fungi</taxon>
        <taxon>Dikarya</taxon>
        <taxon>Ascomycota</taxon>
        <taxon>Pezizomycotina</taxon>
        <taxon>Dothideomycetes</taxon>
        <taxon>Dothideomycetidae</taxon>
        <taxon>Mycosphaerellales</taxon>
        <taxon>Mycosphaerellaceae</taxon>
        <taxon>Zasmidium</taxon>
    </lineage>
</organism>
<dbReference type="SMART" id="SM00393">
    <property type="entry name" value="R3H"/>
    <property type="match status" value="1"/>
</dbReference>
<feature type="compositionally biased region" description="Acidic residues" evidence="1">
    <location>
        <begin position="99"/>
        <end position="122"/>
    </location>
</feature>
<feature type="domain" description="G-patch" evidence="2">
    <location>
        <begin position="837"/>
        <end position="879"/>
    </location>
</feature>
<accession>A0ABR0E7P2</accession>
<feature type="region of interest" description="Disordered" evidence="1">
    <location>
        <begin position="632"/>
        <end position="659"/>
    </location>
</feature>
<feature type="region of interest" description="Disordered" evidence="1">
    <location>
        <begin position="1"/>
        <end position="45"/>
    </location>
</feature>
<feature type="compositionally biased region" description="Polar residues" evidence="1">
    <location>
        <begin position="288"/>
        <end position="298"/>
    </location>
</feature>
<evidence type="ECO:0000256" key="1">
    <source>
        <dbReference type="SAM" id="MobiDB-lite"/>
    </source>
</evidence>
<evidence type="ECO:0000259" key="3">
    <source>
        <dbReference type="PROSITE" id="PS51061"/>
    </source>
</evidence>
<feature type="region of interest" description="Disordered" evidence="1">
    <location>
        <begin position="439"/>
        <end position="524"/>
    </location>
</feature>
<gene>
    <name evidence="4" type="ORF">PRZ48_011836</name>
</gene>
<sequence length="879" mass="97088">MGKKKGKAQNGRAKQKQKAKSSNNNTPRTPMSRDQRFARQMLLDDDWEEENRIQFRGFSQSTPAGSTPRSVNAKLRHQAISFVSASVNPPTIKPPAEQETADEDVTLDDSDEEDLEDEDIDDGALQTNIVMDADIELSERGVANMNITTNADTMDIDTSGAPQQGSHTVPEDDALFVVDTMGDASLAGKPSTNASRPPKRAPSPAPSDSSEEVVVFHGRNRGKATVIDDPVTQPSRPKAPVAPHVSRPHVTHDPPKASKEPNPGYSAAFPAPSQPTMPVMGWGARPSKYSNDTRTTDGWTPAPDKPYWKKGKGKSVPRPDLAPSAAEMKAYEQSAPKESKVKFSQPTQSEATEPSLATLKSEWKAALKENRENKKSRRNKGGRKQDNRAMRNIIVSSDEEDGGSEAAYDDYMENLKAQLEAEGEDSVMDVLKDSFAHSRSIAGPSMMVDGQDFGEDEVLPDHMKVDSGAAGGKPDEDSNEWETSESEMNPDFDELSSDESLNASDLEEELEYTERQQWEDEDDLRQRRLDRMTDEQIARLLAKQEELGMDGDELLLEDGAFGSTSDDGFGDVSAARAGLSDITNSTFARAPKKHGMRRNKSRKNSDFFPDATMLADTLDQYGDNGFDIMDFDRPSLRPTKKGRKGKLPPELEALSDDELRETMREQWDNDRSKKREKKLEREELRRDGLLGSAGRKGKPDLNARYPLGMTLKQVHDELREFLRDEDMHQRSFPPMDKINRKSLHDVCTALNLKSKSQGAGKNRFPVIYKTSMTLEYSDDMFGRVINASTRGFLTNAKAKKMSRQVGNRAGRGGGFSKAATGLRDGEVVGAGAKELGSNNFGHRMMEKMGWTKGAGLGKDGEGRLHHVEQVMRTSKAGLG</sequence>
<dbReference type="Pfam" id="PF01424">
    <property type="entry name" value="R3H"/>
    <property type="match status" value="1"/>
</dbReference>
<feature type="domain" description="R3H" evidence="3">
    <location>
        <begin position="708"/>
        <end position="771"/>
    </location>
</feature>
<dbReference type="EMBL" id="JAXOVC010000009">
    <property type="protein sequence ID" value="KAK4497385.1"/>
    <property type="molecule type" value="Genomic_DNA"/>
</dbReference>
<keyword evidence="5" id="KW-1185">Reference proteome</keyword>
<evidence type="ECO:0000313" key="5">
    <source>
        <dbReference type="Proteomes" id="UP001305779"/>
    </source>
</evidence>
<feature type="compositionally biased region" description="Basic residues" evidence="1">
    <location>
        <begin position="590"/>
        <end position="602"/>
    </location>
</feature>
<dbReference type="InterPro" id="IPR000467">
    <property type="entry name" value="G_patch_dom"/>
</dbReference>
<reference evidence="4 5" key="1">
    <citation type="journal article" date="2023" name="G3 (Bethesda)">
        <title>A chromosome-level genome assembly of Zasmidium syzygii isolated from banana leaves.</title>
        <authorList>
            <person name="van Westerhoven A.C."/>
            <person name="Mehrabi R."/>
            <person name="Talebi R."/>
            <person name="Steentjes M.B.F."/>
            <person name="Corcolon B."/>
            <person name="Chong P.A."/>
            <person name="Kema G.H.J."/>
            <person name="Seidl M.F."/>
        </authorList>
    </citation>
    <scope>NUCLEOTIDE SEQUENCE [LARGE SCALE GENOMIC DNA]</scope>
    <source>
        <strain evidence="4 5">P124</strain>
    </source>
</reference>
<dbReference type="SUPFAM" id="SSF82708">
    <property type="entry name" value="R3H domain"/>
    <property type="match status" value="1"/>
</dbReference>
<dbReference type="InterPro" id="IPR051189">
    <property type="entry name" value="Splicing_assoc_domain"/>
</dbReference>
<feature type="region of interest" description="Disordered" evidence="1">
    <location>
        <begin position="184"/>
        <end position="405"/>
    </location>
</feature>
<name>A0ABR0E7P2_ZASCE</name>
<protein>
    <recommendedName>
        <fullName evidence="6">Protein SQS1</fullName>
    </recommendedName>
</protein>
<feature type="compositionally biased region" description="Basic and acidic residues" evidence="1">
    <location>
        <begin position="250"/>
        <end position="259"/>
    </location>
</feature>
<dbReference type="Proteomes" id="UP001305779">
    <property type="component" value="Unassembled WGS sequence"/>
</dbReference>
<dbReference type="PROSITE" id="PS51061">
    <property type="entry name" value="R3H"/>
    <property type="match status" value="1"/>
</dbReference>
<dbReference type="InterPro" id="IPR036867">
    <property type="entry name" value="R3H_dom_sf"/>
</dbReference>
<evidence type="ECO:0000259" key="2">
    <source>
        <dbReference type="PROSITE" id="PS50174"/>
    </source>
</evidence>
<evidence type="ECO:0008006" key="6">
    <source>
        <dbReference type="Google" id="ProtNLM"/>
    </source>
</evidence>